<reference evidence="2" key="2">
    <citation type="submission" date="2020-08" db="EMBL/GenBank/DDBJ databases">
        <authorList>
            <person name="Chen M."/>
            <person name="Teng W."/>
            <person name="Zhao L."/>
            <person name="Hu C."/>
            <person name="Zhou Y."/>
            <person name="Han B."/>
            <person name="Song L."/>
            <person name="Shu W."/>
        </authorList>
    </citation>
    <scope>NUCLEOTIDE SEQUENCE</scope>
    <source>
        <strain evidence="2">FACHB-1277</strain>
    </source>
</reference>
<dbReference type="RefSeq" id="WP_190350965.1">
    <property type="nucleotide sequence ID" value="NZ_JACJPY010000029.1"/>
</dbReference>
<accession>A0A926Z6D8</accession>
<feature type="transmembrane region" description="Helical" evidence="1">
    <location>
        <begin position="12"/>
        <end position="30"/>
    </location>
</feature>
<feature type="transmembrane region" description="Helical" evidence="1">
    <location>
        <begin position="91"/>
        <end position="110"/>
    </location>
</feature>
<dbReference type="AlphaFoldDB" id="A0A926Z6D8"/>
<sequence length="468" mass="53806">MDLRKQSDQQSTKLILIVFVISTLVLFLFASLRHSLFQSGALDLGFFDQCIWLLSQGMIPRSSIIDIHILGDHAAFILYPLSLFYKIHPDIHWIFLIHAITISSGIFPIVSLSREKGLDIKYVYLVILIYLLSPVLFNANSTYDFHPDIFAVPCLLWCILWAEKNKLIYFCLTLLILVSCKAVFSLTAIALGIWLVFKNKKLMGTIAITIGIIWFLIATQIVMPMVGSGTGRFIHRYSSLGDSYLEILKNLFLKPELILSKAFSIDSLTYLLLLFVPFIWCLKYADITLLIIILPTIIMSILSDDPQQRYLANHYPLPIVPILVVMVISSINKFTQRKKWTYRFIIFWSVLAFVTMSRLNLFTGEYLQSLDTWQANNEAIALVKTKGSILTTHEIAPHVTHRPQVKLAFSNLNPNLEEFDYILLNTRHPSWQSDRNYILSLVEQARNIPSLKLEYNKDDVYLFSKKDL</sequence>
<dbReference type="Pfam" id="PF09852">
    <property type="entry name" value="DUF2079"/>
    <property type="match status" value="1"/>
</dbReference>
<keyword evidence="1" id="KW-0812">Transmembrane</keyword>
<feature type="transmembrane region" description="Helical" evidence="1">
    <location>
        <begin position="203"/>
        <end position="226"/>
    </location>
</feature>
<keyword evidence="1" id="KW-1133">Transmembrane helix</keyword>
<dbReference type="InterPro" id="IPR018650">
    <property type="entry name" value="STSV1_Orf64"/>
</dbReference>
<protein>
    <submittedName>
        <fullName evidence="2">DUF2079 domain-containing protein</fullName>
    </submittedName>
</protein>
<dbReference type="Proteomes" id="UP000631421">
    <property type="component" value="Unassembled WGS sequence"/>
</dbReference>
<organism evidence="2 3">
    <name type="scientific">Pseudanabaena cinerea FACHB-1277</name>
    <dbReference type="NCBI Taxonomy" id="2949581"/>
    <lineage>
        <taxon>Bacteria</taxon>
        <taxon>Bacillati</taxon>
        <taxon>Cyanobacteriota</taxon>
        <taxon>Cyanophyceae</taxon>
        <taxon>Pseudanabaenales</taxon>
        <taxon>Pseudanabaenaceae</taxon>
        <taxon>Pseudanabaena</taxon>
        <taxon>Pseudanabaena cinerea</taxon>
    </lineage>
</organism>
<dbReference type="EMBL" id="JACJPY010000029">
    <property type="protein sequence ID" value="MBD2150605.1"/>
    <property type="molecule type" value="Genomic_DNA"/>
</dbReference>
<feature type="transmembrane region" description="Helical" evidence="1">
    <location>
        <begin position="122"/>
        <end position="139"/>
    </location>
</feature>
<feature type="transmembrane region" description="Helical" evidence="1">
    <location>
        <begin position="315"/>
        <end position="334"/>
    </location>
</feature>
<proteinExistence type="predicted"/>
<gene>
    <name evidence="2" type="ORF">H6F44_10805</name>
</gene>
<reference evidence="2" key="1">
    <citation type="journal article" date="2015" name="ISME J.">
        <title>Draft Genome Sequence of Streptomyces incarnatus NRRL8089, which Produces the Nucleoside Antibiotic Sinefungin.</title>
        <authorList>
            <person name="Oshima K."/>
            <person name="Hattori M."/>
            <person name="Shimizu H."/>
            <person name="Fukuda K."/>
            <person name="Nemoto M."/>
            <person name="Inagaki K."/>
            <person name="Tamura T."/>
        </authorList>
    </citation>
    <scope>NUCLEOTIDE SEQUENCE</scope>
    <source>
        <strain evidence="2">FACHB-1277</strain>
    </source>
</reference>
<feature type="transmembrane region" description="Helical" evidence="1">
    <location>
        <begin position="340"/>
        <end position="361"/>
    </location>
</feature>
<feature type="transmembrane region" description="Helical" evidence="1">
    <location>
        <begin position="258"/>
        <end position="278"/>
    </location>
</feature>
<feature type="transmembrane region" description="Helical" evidence="1">
    <location>
        <begin position="169"/>
        <end position="197"/>
    </location>
</feature>
<evidence type="ECO:0000313" key="3">
    <source>
        <dbReference type="Proteomes" id="UP000631421"/>
    </source>
</evidence>
<evidence type="ECO:0000256" key="1">
    <source>
        <dbReference type="SAM" id="Phobius"/>
    </source>
</evidence>
<name>A0A926Z6D8_9CYAN</name>
<evidence type="ECO:0000313" key="2">
    <source>
        <dbReference type="EMBL" id="MBD2150605.1"/>
    </source>
</evidence>
<feature type="transmembrane region" description="Helical" evidence="1">
    <location>
        <begin position="284"/>
        <end position="303"/>
    </location>
</feature>
<keyword evidence="1" id="KW-0472">Membrane</keyword>
<keyword evidence="3" id="KW-1185">Reference proteome</keyword>
<comment type="caution">
    <text evidence="2">The sequence shown here is derived from an EMBL/GenBank/DDBJ whole genome shotgun (WGS) entry which is preliminary data.</text>
</comment>